<feature type="region of interest" description="Disordered" evidence="1">
    <location>
        <begin position="1"/>
        <end position="47"/>
    </location>
</feature>
<dbReference type="Proteomes" id="UP000784294">
    <property type="component" value="Unassembled WGS sequence"/>
</dbReference>
<feature type="non-terminal residue" evidence="2">
    <location>
        <position position="1"/>
    </location>
</feature>
<feature type="compositionally biased region" description="Basic and acidic residues" evidence="1">
    <location>
        <begin position="16"/>
        <end position="25"/>
    </location>
</feature>
<protein>
    <submittedName>
        <fullName evidence="2">Uncharacterized protein</fullName>
    </submittedName>
</protein>
<evidence type="ECO:0000313" key="2">
    <source>
        <dbReference type="EMBL" id="VEL21007.1"/>
    </source>
</evidence>
<reference evidence="2" key="1">
    <citation type="submission" date="2018-11" db="EMBL/GenBank/DDBJ databases">
        <authorList>
            <consortium name="Pathogen Informatics"/>
        </authorList>
    </citation>
    <scope>NUCLEOTIDE SEQUENCE</scope>
</reference>
<accession>A0A3S5FDT9</accession>
<feature type="compositionally biased region" description="Polar residues" evidence="1">
    <location>
        <begin position="195"/>
        <end position="211"/>
    </location>
</feature>
<evidence type="ECO:0000313" key="3">
    <source>
        <dbReference type="Proteomes" id="UP000784294"/>
    </source>
</evidence>
<feature type="region of interest" description="Disordered" evidence="1">
    <location>
        <begin position="192"/>
        <end position="211"/>
    </location>
</feature>
<proteinExistence type="predicted"/>
<keyword evidence="3" id="KW-1185">Reference proteome</keyword>
<comment type="caution">
    <text evidence="2">The sequence shown here is derived from an EMBL/GenBank/DDBJ whole genome shotgun (WGS) entry which is preliminary data.</text>
</comment>
<sequence length="240" mass="26148">MTRAALKGGLGGQSDEWSRLGEQPHRRVKASNLNGLASGEQMKASDRNKSAPWQLVCGQSWRFCCRAARLDDAERSRPSTRRSLTTQCFRRLLLGRIWASEQETPVDWRAGDLRPCLLTQTWPVCTLNAGGVYARGSLARPTTISTSARQVQALDRCSAPAASVRLGVCCRSSVVSCWPELTARRRDVKTGRDCMSQSNAGMGQTRSGQGPTSVIHAMTSIGAVYSPSPIVWPTLLSVRA</sequence>
<dbReference type="AlphaFoldDB" id="A0A3S5FDT9"/>
<gene>
    <name evidence="2" type="ORF">PXEA_LOCUS14447</name>
</gene>
<dbReference type="EMBL" id="CAAALY010049061">
    <property type="protein sequence ID" value="VEL21007.1"/>
    <property type="molecule type" value="Genomic_DNA"/>
</dbReference>
<name>A0A3S5FDT9_9PLAT</name>
<organism evidence="2 3">
    <name type="scientific">Protopolystoma xenopodis</name>
    <dbReference type="NCBI Taxonomy" id="117903"/>
    <lineage>
        <taxon>Eukaryota</taxon>
        <taxon>Metazoa</taxon>
        <taxon>Spiralia</taxon>
        <taxon>Lophotrochozoa</taxon>
        <taxon>Platyhelminthes</taxon>
        <taxon>Monogenea</taxon>
        <taxon>Polyopisthocotylea</taxon>
        <taxon>Polystomatidea</taxon>
        <taxon>Polystomatidae</taxon>
        <taxon>Protopolystoma</taxon>
    </lineage>
</organism>
<evidence type="ECO:0000256" key="1">
    <source>
        <dbReference type="SAM" id="MobiDB-lite"/>
    </source>
</evidence>